<dbReference type="PROSITE" id="PS50995">
    <property type="entry name" value="HTH_MARR_2"/>
    <property type="match status" value="1"/>
</dbReference>
<gene>
    <name evidence="2" type="ORF">C2L65_36180</name>
</gene>
<dbReference type="PANTHER" id="PTHR33164">
    <property type="entry name" value="TRANSCRIPTIONAL REGULATOR, MARR FAMILY"/>
    <property type="match status" value="1"/>
</dbReference>
<evidence type="ECO:0000259" key="1">
    <source>
        <dbReference type="PROSITE" id="PS50995"/>
    </source>
</evidence>
<protein>
    <submittedName>
        <fullName evidence="2">MarR family transcriptional regulator</fullName>
    </submittedName>
</protein>
<dbReference type="InterPro" id="IPR000835">
    <property type="entry name" value="HTH_MarR-typ"/>
</dbReference>
<dbReference type="AlphaFoldDB" id="A0A2I8EZY9"/>
<reference evidence="2 3" key="1">
    <citation type="submission" date="2018-01" db="EMBL/GenBank/DDBJ databases">
        <title>Species boundaries and ecological features among Paraburkholderia terrae DSMZ17804T, P. hospita DSMZ17164T and P. caribensis DSMZ13236T.</title>
        <authorList>
            <person name="Pratama A.A."/>
        </authorList>
    </citation>
    <scope>NUCLEOTIDE SEQUENCE [LARGE SCALE GENOMIC DNA]</scope>
    <source>
        <strain evidence="2 3">DSM 17804</strain>
    </source>
</reference>
<dbReference type="InterPro" id="IPR036388">
    <property type="entry name" value="WH-like_DNA-bd_sf"/>
</dbReference>
<evidence type="ECO:0000313" key="2">
    <source>
        <dbReference type="EMBL" id="AUT65030.1"/>
    </source>
</evidence>
<dbReference type="OrthoDB" id="9807558at2"/>
<dbReference type="GO" id="GO:0006950">
    <property type="term" value="P:response to stress"/>
    <property type="evidence" value="ECO:0007669"/>
    <property type="project" value="TreeGrafter"/>
</dbReference>
<feature type="domain" description="HTH marR-type" evidence="1">
    <location>
        <begin position="3"/>
        <end position="135"/>
    </location>
</feature>
<dbReference type="SMART" id="SM00347">
    <property type="entry name" value="HTH_MARR"/>
    <property type="match status" value="1"/>
</dbReference>
<dbReference type="PANTHER" id="PTHR33164:SF43">
    <property type="entry name" value="HTH-TYPE TRANSCRIPTIONAL REPRESSOR YETL"/>
    <property type="match status" value="1"/>
</dbReference>
<dbReference type="Gene3D" id="1.10.10.10">
    <property type="entry name" value="Winged helix-like DNA-binding domain superfamily/Winged helix DNA-binding domain"/>
    <property type="match status" value="1"/>
</dbReference>
<dbReference type="KEGG" id="pter:C2L65_36180"/>
<proteinExistence type="predicted"/>
<dbReference type="Proteomes" id="UP000243502">
    <property type="component" value="Chromosome 3"/>
</dbReference>
<dbReference type="InterPro" id="IPR039422">
    <property type="entry name" value="MarR/SlyA-like"/>
</dbReference>
<name>A0A2I8EZY9_9BURK</name>
<organism evidence="2 3">
    <name type="scientific">Paraburkholderia terrae</name>
    <dbReference type="NCBI Taxonomy" id="311230"/>
    <lineage>
        <taxon>Bacteria</taxon>
        <taxon>Pseudomonadati</taxon>
        <taxon>Pseudomonadota</taxon>
        <taxon>Betaproteobacteria</taxon>
        <taxon>Burkholderiales</taxon>
        <taxon>Burkholderiaceae</taxon>
        <taxon>Paraburkholderia</taxon>
    </lineage>
</organism>
<evidence type="ECO:0000313" key="3">
    <source>
        <dbReference type="Proteomes" id="UP000243502"/>
    </source>
</evidence>
<accession>A0A2I8EZY9</accession>
<dbReference type="Pfam" id="PF01047">
    <property type="entry name" value="MarR"/>
    <property type="match status" value="1"/>
</dbReference>
<dbReference type="SUPFAM" id="SSF46785">
    <property type="entry name" value="Winged helix' DNA-binding domain"/>
    <property type="match status" value="1"/>
</dbReference>
<dbReference type="RefSeq" id="WP_042304828.1">
    <property type="nucleotide sequence ID" value="NZ_CP026113.1"/>
</dbReference>
<dbReference type="GO" id="GO:0003700">
    <property type="term" value="F:DNA-binding transcription factor activity"/>
    <property type="evidence" value="ECO:0007669"/>
    <property type="project" value="InterPro"/>
</dbReference>
<dbReference type="EMBL" id="CP026113">
    <property type="protein sequence ID" value="AUT65030.1"/>
    <property type="molecule type" value="Genomic_DNA"/>
</dbReference>
<sequence length="145" mass="16070">MQYEGYGFVITRAARYISRIYNRHLAKDSLTVGQYGILLSIAASGPILLQDLADRLVIERSALLRTVKPLLDAGLIQSTADPAYKKRLLYQLADEGRRLIETASASIRSAETEIEGIFPRSTIQTMRNDLLAVANACRQEADSIV</sequence>
<dbReference type="InterPro" id="IPR036390">
    <property type="entry name" value="WH_DNA-bd_sf"/>
</dbReference>